<evidence type="ECO:0000313" key="3">
    <source>
        <dbReference type="Proteomes" id="UP001162162"/>
    </source>
</evidence>
<dbReference type="AlphaFoldDB" id="A0AAV8XWH5"/>
<evidence type="ECO:0000313" key="2">
    <source>
        <dbReference type="EMBL" id="KAJ8943046.1"/>
    </source>
</evidence>
<feature type="region of interest" description="Disordered" evidence="1">
    <location>
        <begin position="471"/>
        <end position="500"/>
    </location>
</feature>
<protein>
    <submittedName>
        <fullName evidence="2">Uncharacterized protein</fullName>
    </submittedName>
</protein>
<gene>
    <name evidence="2" type="ORF">NQ318_022590</name>
</gene>
<evidence type="ECO:0000256" key="1">
    <source>
        <dbReference type="SAM" id="MobiDB-lite"/>
    </source>
</evidence>
<feature type="compositionally biased region" description="Polar residues" evidence="1">
    <location>
        <begin position="234"/>
        <end position="247"/>
    </location>
</feature>
<accession>A0AAV8XWH5</accession>
<organism evidence="2 3">
    <name type="scientific">Aromia moschata</name>
    <dbReference type="NCBI Taxonomy" id="1265417"/>
    <lineage>
        <taxon>Eukaryota</taxon>
        <taxon>Metazoa</taxon>
        <taxon>Ecdysozoa</taxon>
        <taxon>Arthropoda</taxon>
        <taxon>Hexapoda</taxon>
        <taxon>Insecta</taxon>
        <taxon>Pterygota</taxon>
        <taxon>Neoptera</taxon>
        <taxon>Endopterygota</taxon>
        <taxon>Coleoptera</taxon>
        <taxon>Polyphaga</taxon>
        <taxon>Cucujiformia</taxon>
        <taxon>Chrysomeloidea</taxon>
        <taxon>Cerambycidae</taxon>
        <taxon>Cerambycinae</taxon>
        <taxon>Callichromatini</taxon>
        <taxon>Aromia</taxon>
    </lineage>
</organism>
<feature type="region of interest" description="Disordered" evidence="1">
    <location>
        <begin position="228"/>
        <end position="247"/>
    </location>
</feature>
<proteinExistence type="predicted"/>
<reference evidence="2" key="1">
    <citation type="journal article" date="2023" name="Insect Mol. Biol.">
        <title>Genome sequencing provides insights into the evolution of gene families encoding plant cell wall-degrading enzymes in longhorned beetles.</title>
        <authorList>
            <person name="Shin N.R."/>
            <person name="Okamura Y."/>
            <person name="Kirsch R."/>
            <person name="Pauchet Y."/>
        </authorList>
    </citation>
    <scope>NUCLEOTIDE SEQUENCE</scope>
    <source>
        <strain evidence="2">AMC_N1</strain>
    </source>
</reference>
<keyword evidence="3" id="KW-1185">Reference proteome</keyword>
<feature type="compositionally biased region" description="Low complexity" evidence="1">
    <location>
        <begin position="478"/>
        <end position="490"/>
    </location>
</feature>
<name>A0AAV8XWH5_9CUCU</name>
<sequence>MEEKESCNSVPPKYEDEKLLKKDTVNITGFKRHSNNDDDSNLTIKRKIHSVDQSQLQSEMLNSLTVNKSMHNNTADKNCITEAVLIEESNHTLNNIQNEAHAVIEDVNIDVSKEQRANLQTSPLSNSNILYSEPMKVKLMARSLAPIPDLCDNLNLQSFNSSLNLKLRSSATPATSFHITLSDMSPCVEDTQQLIYATFSKPDQLSLKECLQGHSSVSFNKEKYDFLKTPEKSGGSQHPNSNDGFKGDNQTYECTNSVCKTPKFTNKTCVVEGKVEHTSDTVSLVKSNQKLPQDIKYDHFDINKTANLLFADHPKGENRCNRKNLLPIEDNLKSEKSQFIDDESGADLVLNGSADLDGSNATEQVTETTTTATETGEVKLEQETSMEHESPEDISTRLLDQSSYTLKSQIVLENIDSKCTTHYEIARDNDYTKLVDTIKQSKRNCGLLKDLLNNIRVSSFKVVDLEEKRKQDMEENLSNVSGTSNTSGTNSEEDKGVPSTIGLTAPKSLHGRICEAAERCKKHWRLRKMESDYYYFSTLFGSLPFKVHVHPELGVVYSVQTFTNLEEKSKPICWYELKLFQRKLQNENLLSVLGTKFDIMTLLDYVYMTMEEIIHFHMNYIGLIKKYGVSHHFRMNEDYSISFEIINIRLMLHWLISINMSGLISKESVNAISKLGERVKEEDIKCIAENTPKGINFFCRIY</sequence>
<comment type="caution">
    <text evidence="2">The sequence shown here is derived from an EMBL/GenBank/DDBJ whole genome shotgun (WGS) entry which is preliminary data.</text>
</comment>
<dbReference type="Proteomes" id="UP001162162">
    <property type="component" value="Unassembled WGS sequence"/>
</dbReference>
<dbReference type="EMBL" id="JAPWTK010000304">
    <property type="protein sequence ID" value="KAJ8943046.1"/>
    <property type="molecule type" value="Genomic_DNA"/>
</dbReference>